<dbReference type="GO" id="GO:0005886">
    <property type="term" value="C:plasma membrane"/>
    <property type="evidence" value="ECO:0007669"/>
    <property type="project" value="UniProtKB-SubCell"/>
</dbReference>
<evidence type="ECO:0000313" key="16">
    <source>
        <dbReference type="Proteomes" id="UP001169862"/>
    </source>
</evidence>
<evidence type="ECO:0000256" key="5">
    <source>
        <dbReference type="ARBA" id="ARBA00022989"/>
    </source>
</evidence>
<dbReference type="PROSITE" id="PS01096">
    <property type="entry name" value="PPIC_PPIASE_1"/>
    <property type="match status" value="1"/>
</dbReference>
<evidence type="ECO:0000313" key="17">
    <source>
        <dbReference type="Proteomes" id="UP001177341"/>
    </source>
</evidence>
<dbReference type="SUPFAM" id="SSF109998">
    <property type="entry name" value="Triger factor/SurA peptide-binding domain-like"/>
    <property type="match status" value="1"/>
</dbReference>
<evidence type="ECO:0000256" key="6">
    <source>
        <dbReference type="ARBA" id="ARBA00023136"/>
    </source>
</evidence>
<feature type="domain" description="PpiC" evidence="13">
    <location>
        <begin position="266"/>
        <end position="365"/>
    </location>
</feature>
<reference evidence="14" key="1">
    <citation type="submission" date="2023-07" db="EMBL/GenBank/DDBJ databases">
        <title>Genome content predicts the carbon catabolic preferences of heterotrophic bacteria.</title>
        <authorList>
            <person name="Gralka M."/>
        </authorList>
    </citation>
    <scope>NUCLEOTIDE SEQUENCE</scope>
    <source>
        <strain evidence="15">5G01</strain>
        <strain evidence="14">I2M16</strain>
    </source>
</reference>
<dbReference type="RefSeq" id="WP_290037214.1">
    <property type="nucleotide sequence ID" value="NZ_JAUOPG010000006.1"/>
</dbReference>
<dbReference type="GO" id="GO:0003755">
    <property type="term" value="F:peptidyl-prolyl cis-trans isomerase activity"/>
    <property type="evidence" value="ECO:0007669"/>
    <property type="project" value="UniProtKB-KW"/>
</dbReference>
<evidence type="ECO:0000256" key="10">
    <source>
        <dbReference type="ARBA" id="ARBA00042775"/>
    </source>
</evidence>
<evidence type="ECO:0000256" key="3">
    <source>
        <dbReference type="ARBA" id="ARBA00022519"/>
    </source>
</evidence>
<feature type="transmembrane region" description="Helical" evidence="12">
    <location>
        <begin position="12"/>
        <end position="30"/>
    </location>
</feature>
<keyword evidence="11" id="KW-0413">Isomerase</keyword>
<comment type="similarity">
    <text evidence="8">Belongs to the PpiD chaperone family.</text>
</comment>
<proteinExistence type="inferred from homology"/>
<dbReference type="SUPFAM" id="SSF54534">
    <property type="entry name" value="FKBP-like"/>
    <property type="match status" value="1"/>
</dbReference>
<dbReference type="InterPro" id="IPR023058">
    <property type="entry name" value="PPIase_PpiC_CS"/>
</dbReference>
<dbReference type="InterPro" id="IPR052029">
    <property type="entry name" value="PpiD_chaperone"/>
</dbReference>
<keyword evidence="5 12" id="KW-1133">Transmembrane helix</keyword>
<evidence type="ECO:0000256" key="11">
    <source>
        <dbReference type="PROSITE-ProRule" id="PRU00278"/>
    </source>
</evidence>
<evidence type="ECO:0000313" key="14">
    <source>
        <dbReference type="EMBL" id="MDO6454105.1"/>
    </source>
</evidence>
<dbReference type="Pfam" id="PF13624">
    <property type="entry name" value="SurA_N_3"/>
    <property type="match status" value="1"/>
</dbReference>
<dbReference type="EMBL" id="JAUYVO010000010">
    <property type="protein sequence ID" value="MDP2523683.1"/>
    <property type="molecule type" value="Genomic_DNA"/>
</dbReference>
<keyword evidence="4 12" id="KW-0812">Transmembrane</keyword>
<dbReference type="PANTHER" id="PTHR47529:SF1">
    <property type="entry name" value="PERIPLASMIC CHAPERONE PPID"/>
    <property type="match status" value="1"/>
</dbReference>
<keyword evidence="3" id="KW-0997">Cell inner membrane</keyword>
<dbReference type="Proteomes" id="UP001177341">
    <property type="component" value="Unassembled WGS sequence"/>
</dbReference>
<evidence type="ECO:0000256" key="2">
    <source>
        <dbReference type="ARBA" id="ARBA00022475"/>
    </source>
</evidence>
<keyword evidence="11" id="KW-0697">Rotamase</keyword>
<dbReference type="PROSITE" id="PS50198">
    <property type="entry name" value="PPIC_PPIASE_2"/>
    <property type="match status" value="1"/>
</dbReference>
<evidence type="ECO:0000256" key="7">
    <source>
        <dbReference type="ARBA" id="ARBA00023186"/>
    </source>
</evidence>
<keyword evidence="17" id="KW-1185">Reference proteome</keyword>
<organism evidence="14 16">
    <name type="scientific">Neptunomonas phycophila</name>
    <dbReference type="NCBI Taxonomy" id="1572645"/>
    <lineage>
        <taxon>Bacteria</taxon>
        <taxon>Pseudomonadati</taxon>
        <taxon>Pseudomonadota</taxon>
        <taxon>Gammaproteobacteria</taxon>
        <taxon>Oceanospirillales</taxon>
        <taxon>Oceanospirillaceae</taxon>
        <taxon>Neptunomonas</taxon>
    </lineage>
</organism>
<dbReference type="Pfam" id="PF00639">
    <property type="entry name" value="Rotamase"/>
    <property type="match status" value="1"/>
</dbReference>
<protein>
    <recommendedName>
        <fullName evidence="9">Periplasmic chaperone PpiD</fullName>
    </recommendedName>
    <alternativeName>
        <fullName evidence="10">Periplasmic folding chaperone</fullName>
    </alternativeName>
</protein>
<keyword evidence="7" id="KW-0143">Chaperone</keyword>
<evidence type="ECO:0000259" key="13">
    <source>
        <dbReference type="PROSITE" id="PS50198"/>
    </source>
</evidence>
<gene>
    <name evidence="14" type="ORF">Q4490_11075</name>
    <name evidence="15" type="ORF">Q8W30_13985</name>
</gene>
<accession>A0AAW7XIZ5</accession>
<evidence type="ECO:0000256" key="12">
    <source>
        <dbReference type="SAM" id="Phobius"/>
    </source>
</evidence>
<dbReference type="EMBL" id="JAUOPG010000006">
    <property type="protein sequence ID" value="MDO6454105.1"/>
    <property type="molecule type" value="Genomic_DNA"/>
</dbReference>
<dbReference type="AlphaFoldDB" id="A0AAW7XIZ5"/>
<keyword evidence="2" id="KW-1003">Cell membrane</keyword>
<dbReference type="Gene3D" id="1.10.4030.10">
    <property type="entry name" value="Porin chaperone SurA, peptide-binding domain"/>
    <property type="match status" value="1"/>
</dbReference>
<evidence type="ECO:0000313" key="15">
    <source>
        <dbReference type="EMBL" id="MDP2523683.1"/>
    </source>
</evidence>
<sequence>MLQSIRDNSQGIVAKVIVGLIVVTFALFGVESLVSLTAGSNAPASVNGEEITEQELYQATQIQRRQLLSQMGENANPALLDENVISGMVLESLIEQKALLISAQDKGLYVSDRMLDQMIIETPDFQIDGKFNSDQFQAVLRNAGLTPLMYRDLMRKERILAQEANAYQLSSFVVPAQLKQVVDLETQTRSGNYFTMPLDIEAAKVAVTDDEIKARYDQERSSLTTPEQVVIEYIVLDKQAMRDAITVTDEELQSEYQQRQASFAPQNERHVAHILVEISPDQDDEAALAKAESIKSQLDQGAAFDELAKAESDDIGSAQSGGDLGNVTTGMLSEPFDNAMLALKPGDVSEPVRTEFGYHIIKLISETESTMPSFEELKRSLEDDIVTRKVESEYVEGLEQLADTTYSAGDLAEPSEVMGLPIEVSAPFDRSGGADVFTSNAQVIEAAFADEQLNEGLNSTPIEIDQDRTMVLRVKDHFEPRELSLEEVSDQLRDQIAYDNASKALNEKADSKLAALNSGTSLSMAADDAQVNALESLSRSASSAPAEVVGKLFAMPHPDGAPTASKAVLADGSVAVIQLTAVTQSEAAENEDTLNAMGQYLASMKGQEAYKMVAKSVTDSAEIERK</sequence>
<dbReference type="InterPro" id="IPR027304">
    <property type="entry name" value="Trigger_fact/SurA_dom_sf"/>
</dbReference>
<evidence type="ECO:0000256" key="9">
    <source>
        <dbReference type="ARBA" id="ARBA00040743"/>
    </source>
</evidence>
<dbReference type="Gene3D" id="3.10.50.40">
    <property type="match status" value="1"/>
</dbReference>
<keyword evidence="6 12" id="KW-0472">Membrane</keyword>
<evidence type="ECO:0000256" key="8">
    <source>
        <dbReference type="ARBA" id="ARBA00038408"/>
    </source>
</evidence>
<dbReference type="InterPro" id="IPR046357">
    <property type="entry name" value="PPIase_dom_sf"/>
</dbReference>
<dbReference type="InterPro" id="IPR000297">
    <property type="entry name" value="PPIase_PpiC"/>
</dbReference>
<name>A0AAW7XIZ5_9GAMM</name>
<evidence type="ECO:0000256" key="4">
    <source>
        <dbReference type="ARBA" id="ARBA00022692"/>
    </source>
</evidence>
<dbReference type="PANTHER" id="PTHR47529">
    <property type="entry name" value="PEPTIDYL-PROLYL CIS-TRANS ISOMERASE D"/>
    <property type="match status" value="1"/>
</dbReference>
<evidence type="ECO:0000256" key="1">
    <source>
        <dbReference type="ARBA" id="ARBA00004382"/>
    </source>
</evidence>
<comment type="caution">
    <text evidence="14">The sequence shown here is derived from an EMBL/GenBank/DDBJ whole genome shotgun (WGS) entry which is preliminary data.</text>
</comment>
<comment type="subcellular location">
    <subcellularLocation>
        <location evidence="1">Cell inner membrane</location>
        <topology evidence="1">Single-pass type II membrane protein</topology>
        <orientation evidence="1">Periplasmic side</orientation>
    </subcellularLocation>
</comment>
<dbReference type="Proteomes" id="UP001169862">
    <property type="component" value="Unassembled WGS sequence"/>
</dbReference>